<accession>A0A1M7Y152</accession>
<dbReference type="EMBL" id="FRFE01000004">
    <property type="protein sequence ID" value="SHO45456.1"/>
    <property type="molecule type" value="Genomic_DNA"/>
</dbReference>
<dbReference type="AlphaFoldDB" id="A0A1M7Y152"/>
<gene>
    <name evidence="1" type="ORF">SAMN02745220_01093</name>
</gene>
<dbReference type="RefSeq" id="WP_084553526.1">
    <property type="nucleotide sequence ID" value="NZ_FRFE01000004.1"/>
</dbReference>
<name>A0A1M7Y152_9BACT</name>
<dbReference type="OrthoDB" id="9794844at2"/>
<evidence type="ECO:0000313" key="2">
    <source>
        <dbReference type="Proteomes" id="UP000184603"/>
    </source>
</evidence>
<sequence>MSSSTAVRPTVFYLCVALLSLMMLGGCSTSNPFGSSSGSQVAPTDMEPFSAKVADFDDLEIPMDMKYNNDDSMVIRTTSFEGGILTYSGRVELDSLKLFMISALENKQWKLVGEAQTKRTLLAFTKPNKTCMVVLEEGFGGKYGYTNATLYVTVDMAASGRLNPFGEPLTN</sequence>
<reference evidence="1 2" key="1">
    <citation type="submission" date="2016-12" db="EMBL/GenBank/DDBJ databases">
        <authorList>
            <person name="Song W.-J."/>
            <person name="Kurnit D.M."/>
        </authorList>
    </citation>
    <scope>NUCLEOTIDE SEQUENCE [LARGE SCALE GENOMIC DNA]</scope>
    <source>
        <strain evidence="1 2">DSM 18488</strain>
    </source>
</reference>
<organism evidence="1 2">
    <name type="scientific">Desulfopila aestuarii DSM 18488</name>
    <dbReference type="NCBI Taxonomy" id="1121416"/>
    <lineage>
        <taxon>Bacteria</taxon>
        <taxon>Pseudomonadati</taxon>
        <taxon>Thermodesulfobacteriota</taxon>
        <taxon>Desulfobulbia</taxon>
        <taxon>Desulfobulbales</taxon>
        <taxon>Desulfocapsaceae</taxon>
        <taxon>Desulfopila</taxon>
    </lineage>
</organism>
<keyword evidence="2" id="KW-1185">Reference proteome</keyword>
<evidence type="ECO:0000313" key="1">
    <source>
        <dbReference type="EMBL" id="SHO45456.1"/>
    </source>
</evidence>
<protein>
    <submittedName>
        <fullName evidence="1">Uncharacterized protein</fullName>
    </submittedName>
</protein>
<proteinExistence type="predicted"/>
<dbReference type="Proteomes" id="UP000184603">
    <property type="component" value="Unassembled WGS sequence"/>
</dbReference>
<dbReference type="STRING" id="1121416.SAMN02745220_01093"/>